<dbReference type="Pfam" id="PF13540">
    <property type="entry name" value="RCC1_2"/>
    <property type="match status" value="1"/>
</dbReference>
<dbReference type="SUPFAM" id="SSF48403">
    <property type="entry name" value="Ankyrin repeat"/>
    <property type="match status" value="1"/>
</dbReference>
<keyword evidence="5" id="KW-1185">Reference proteome</keyword>
<dbReference type="PRINTS" id="PR00633">
    <property type="entry name" value="RCCNDNSATION"/>
</dbReference>
<dbReference type="PROSITE" id="PS00626">
    <property type="entry name" value="RCC1_2"/>
    <property type="match status" value="2"/>
</dbReference>
<name>A0ABP0QVZ8_9DINO</name>
<reference evidence="4 5" key="1">
    <citation type="submission" date="2024-02" db="EMBL/GenBank/DDBJ databases">
        <authorList>
            <person name="Chen Y."/>
            <person name="Shah S."/>
            <person name="Dougan E. K."/>
            <person name="Thang M."/>
            <person name="Chan C."/>
        </authorList>
    </citation>
    <scope>NUCLEOTIDE SEQUENCE [LARGE SCALE GENOMIC DNA]</scope>
</reference>
<feature type="repeat" description="RCC1" evidence="3">
    <location>
        <begin position="374"/>
        <end position="433"/>
    </location>
</feature>
<dbReference type="Pfam" id="PF00415">
    <property type="entry name" value="RCC1"/>
    <property type="match status" value="3"/>
</dbReference>
<feature type="repeat" description="ANK" evidence="2">
    <location>
        <begin position="96"/>
        <end position="121"/>
    </location>
</feature>
<dbReference type="PROSITE" id="PS50088">
    <property type="entry name" value="ANK_REPEAT"/>
    <property type="match status" value="1"/>
</dbReference>
<accession>A0ABP0QVZ8</accession>
<dbReference type="SMART" id="SM00248">
    <property type="entry name" value="ANK"/>
    <property type="match status" value="5"/>
</dbReference>
<dbReference type="InterPro" id="IPR002110">
    <property type="entry name" value="Ankyrin_rpt"/>
</dbReference>
<dbReference type="InterPro" id="IPR009091">
    <property type="entry name" value="RCC1/BLIP-II"/>
</dbReference>
<dbReference type="Gene3D" id="2.130.10.30">
    <property type="entry name" value="Regulator of chromosome condensation 1/beta-lactamase-inhibitor protein II"/>
    <property type="match status" value="2"/>
</dbReference>
<comment type="caution">
    <text evidence="4">The sequence shown here is derived from an EMBL/GenBank/DDBJ whole genome shotgun (WGS) entry which is preliminary data.</text>
</comment>
<feature type="repeat" description="RCC1" evidence="3">
    <location>
        <begin position="439"/>
        <end position="491"/>
    </location>
</feature>
<protein>
    <submittedName>
        <fullName evidence="4">Uncharacterized protein</fullName>
    </submittedName>
</protein>
<evidence type="ECO:0000313" key="4">
    <source>
        <dbReference type="EMBL" id="CAK9091733.1"/>
    </source>
</evidence>
<feature type="repeat" description="RCC1" evidence="3">
    <location>
        <begin position="588"/>
        <end position="638"/>
    </location>
</feature>
<keyword evidence="2" id="KW-0040">ANK repeat</keyword>
<evidence type="ECO:0000256" key="2">
    <source>
        <dbReference type="PROSITE-ProRule" id="PRU00023"/>
    </source>
</evidence>
<evidence type="ECO:0000313" key="5">
    <source>
        <dbReference type="Proteomes" id="UP001642484"/>
    </source>
</evidence>
<dbReference type="PANTHER" id="PTHR22870">
    <property type="entry name" value="REGULATOR OF CHROMOSOME CONDENSATION"/>
    <property type="match status" value="1"/>
</dbReference>
<gene>
    <name evidence="4" type="ORF">CCMP2556_LOCUS43972</name>
</gene>
<dbReference type="InterPro" id="IPR051210">
    <property type="entry name" value="Ub_ligase/GEF_domain"/>
</dbReference>
<feature type="repeat" description="RCC1" evidence="3">
    <location>
        <begin position="540"/>
        <end position="587"/>
    </location>
</feature>
<dbReference type="InterPro" id="IPR036770">
    <property type="entry name" value="Ankyrin_rpt-contain_sf"/>
</dbReference>
<sequence>MAHSCAIPVRVRWSPSAVGSNGLYRSSLEAPEAFQAEYEASSNRVLSILQSFELQEFELQLDDANALHYAAGCGCLDLCEALLRQHPQLNFQEDQYGHTPLLWAVRHGMAGAMQLLLRHGALAWHSDQRGLTALHWCCALDLPRLCRLLLAVPLYVETMIDQRCRRGWTPLHSGAYSGAASCCEQLVAANAQLALRTPDEWTALHLAALKGHAEVLNILAPHCSTEVMLALDSKGFSALDLTKDSGHAAAVEVLRQPEETHRHLVRAWYKCLSRGPEVDFHDLMEAALLIKAPIMEKVGKDALELCCHVREIAVGGFHFLALFSTGDLYGWGSNQFGQLGDGTREERHQPVFILKEVATVCAGWYHSLATLQTGETLAWGRNNCGQLGDGTKTDRMRPVTVKPPISLMSLGGKQLNAETLAAGQDHSLAIVRPPGLERTLLFGWGANVAKPVTEEERFSNVSPDLLSPQALLSDVKQVAAGRSHSMALLSSGELLSWGRNSHGQLGDCSDRNKTEPTKVLNYVRQVVAGMDFTLALLESGMVMAFGYNAGGRLGTGSTRHQQVPVPILEGVRSVATGHDHAFAILENGQCLGWGVNQHGCIRVGGDPEIHTPIVIEGFPAGTKEIRAGNSTTLAIGEDGHYSFWGRNFQRQVSCLQDLGLEVGLNWRPSDPVRGEVASAIADPSSYDLKELLASLREGAGSAGEVGPLEEEKVKQQKEAEVLLDPSLVQKYRRPEKHATEEKVATPVVQEEAEEVHRHFQNLAEADEAFNHWMHSAGEKYGRGVHKRVHAKAKTLGRAYALVWQAYRQKLVKEENRSDDIDKDDEALMVFHAKLYKDVHSFITADRIPGGAEQFGWPPESISIHTGTMAVQAALLEASRTETSDHNQELFRGPPPVLNAMLAKLAGEEDLNILHGVLALRSQRKVFRLRGPPRPRALGVPPVAARETPAPPEPLERIRTGKDLIRASTSRKQGRTDVECCKGDLGPAVGCGGFEEQIRFRIAGYVVEVKDCRGPSGAAPARVYYARSSEQRKVDDVEFLVPRLRSTGQAIWRRGGRYQFRLRGCCDRSSAPDPYSLRQVISEWSEATSLTGQRPRLRRFKSAPSL</sequence>
<dbReference type="InterPro" id="IPR000408">
    <property type="entry name" value="Reg_chr_condens"/>
</dbReference>
<dbReference type="EMBL" id="CAXAMN010025006">
    <property type="protein sequence ID" value="CAK9091733.1"/>
    <property type="molecule type" value="Genomic_DNA"/>
</dbReference>
<evidence type="ECO:0000256" key="3">
    <source>
        <dbReference type="PROSITE-ProRule" id="PRU00235"/>
    </source>
</evidence>
<feature type="repeat" description="RCC1" evidence="3">
    <location>
        <begin position="492"/>
        <end position="539"/>
    </location>
</feature>
<dbReference type="Proteomes" id="UP001642484">
    <property type="component" value="Unassembled WGS sequence"/>
</dbReference>
<proteinExistence type="predicted"/>
<dbReference type="Pfam" id="PF12796">
    <property type="entry name" value="Ank_2"/>
    <property type="match status" value="2"/>
</dbReference>
<keyword evidence="1" id="KW-0677">Repeat</keyword>
<dbReference type="PROSITE" id="PS50297">
    <property type="entry name" value="ANK_REP_REGION"/>
    <property type="match status" value="1"/>
</dbReference>
<organism evidence="4 5">
    <name type="scientific">Durusdinium trenchii</name>
    <dbReference type="NCBI Taxonomy" id="1381693"/>
    <lineage>
        <taxon>Eukaryota</taxon>
        <taxon>Sar</taxon>
        <taxon>Alveolata</taxon>
        <taxon>Dinophyceae</taxon>
        <taxon>Suessiales</taxon>
        <taxon>Symbiodiniaceae</taxon>
        <taxon>Durusdinium</taxon>
    </lineage>
</organism>
<dbReference type="PROSITE" id="PS50012">
    <property type="entry name" value="RCC1_3"/>
    <property type="match status" value="6"/>
</dbReference>
<evidence type="ECO:0000256" key="1">
    <source>
        <dbReference type="ARBA" id="ARBA00022737"/>
    </source>
</evidence>
<dbReference type="Gene3D" id="1.25.40.20">
    <property type="entry name" value="Ankyrin repeat-containing domain"/>
    <property type="match status" value="1"/>
</dbReference>
<dbReference type="PANTHER" id="PTHR22870:SF408">
    <property type="entry name" value="OS09G0560450 PROTEIN"/>
    <property type="match status" value="1"/>
</dbReference>
<feature type="repeat" description="RCC1" evidence="3">
    <location>
        <begin position="326"/>
        <end position="373"/>
    </location>
</feature>
<dbReference type="SUPFAM" id="SSF50985">
    <property type="entry name" value="RCC1/BLIP-II"/>
    <property type="match status" value="2"/>
</dbReference>